<protein>
    <submittedName>
        <fullName evidence="1 2">Uncharacterized protein</fullName>
    </submittedName>
</protein>
<reference evidence="2" key="2">
    <citation type="submission" date="2020-05" db="UniProtKB">
        <authorList>
            <consortium name="EnsemblMetazoa"/>
        </authorList>
    </citation>
    <scope>IDENTIFICATION</scope>
    <source>
        <strain evidence="2">wikel</strain>
    </source>
</reference>
<proteinExistence type="predicted"/>
<evidence type="ECO:0000313" key="1">
    <source>
        <dbReference type="EMBL" id="EEC09211.1"/>
    </source>
</evidence>
<sequence>MRSTELPDRMPGNNSWTTTLRCGHIIRKSSRMPVTESSGTGLQPRSIPIERTTFIDAIPLFNSKYASTIKVLEGSVCGT</sequence>
<dbReference type="AlphaFoldDB" id="B7PRI9"/>
<organism>
    <name type="scientific">Ixodes scapularis</name>
    <name type="common">Black-legged tick</name>
    <name type="synonym">Deer tick</name>
    <dbReference type="NCBI Taxonomy" id="6945"/>
    <lineage>
        <taxon>Eukaryota</taxon>
        <taxon>Metazoa</taxon>
        <taxon>Ecdysozoa</taxon>
        <taxon>Arthropoda</taxon>
        <taxon>Chelicerata</taxon>
        <taxon>Arachnida</taxon>
        <taxon>Acari</taxon>
        <taxon>Parasitiformes</taxon>
        <taxon>Ixodida</taxon>
        <taxon>Ixodoidea</taxon>
        <taxon>Ixodidae</taxon>
        <taxon>Ixodinae</taxon>
        <taxon>Ixodes</taxon>
    </lineage>
</organism>
<keyword evidence="3" id="KW-1185">Reference proteome</keyword>
<dbReference type="PaxDb" id="6945-B7PRI9"/>
<reference evidence="1 3" key="1">
    <citation type="submission" date="2008-03" db="EMBL/GenBank/DDBJ databases">
        <title>Annotation of Ixodes scapularis.</title>
        <authorList>
            <consortium name="Ixodes scapularis Genome Project Consortium"/>
            <person name="Caler E."/>
            <person name="Hannick L.I."/>
            <person name="Bidwell S."/>
            <person name="Joardar V."/>
            <person name="Thiagarajan M."/>
            <person name="Amedeo P."/>
            <person name="Galinsky K.J."/>
            <person name="Schobel S."/>
            <person name="Inman J."/>
            <person name="Hostetler J."/>
            <person name="Miller J."/>
            <person name="Hammond M."/>
            <person name="Megy K."/>
            <person name="Lawson D."/>
            <person name="Kodira C."/>
            <person name="Sutton G."/>
            <person name="Meyer J."/>
            <person name="Hill C.A."/>
            <person name="Birren B."/>
            <person name="Nene V."/>
            <person name="Collins F."/>
            <person name="Alarcon-Chaidez F."/>
            <person name="Wikel S."/>
            <person name="Strausberg R."/>
        </authorList>
    </citation>
    <scope>NUCLEOTIDE SEQUENCE [LARGE SCALE GENOMIC DNA]</scope>
    <source>
        <strain evidence="3">Wikel</strain>
        <strain evidence="1">Wikel colony</strain>
    </source>
</reference>
<dbReference type="Proteomes" id="UP000001555">
    <property type="component" value="Unassembled WGS sequence"/>
</dbReference>
<dbReference type="EMBL" id="ABJB010065682">
    <property type="status" value="NOT_ANNOTATED_CDS"/>
    <property type="molecule type" value="Genomic_DNA"/>
</dbReference>
<dbReference type="VEuPathDB" id="VectorBase:ISCI008301"/>
<evidence type="ECO:0000313" key="2">
    <source>
        <dbReference type="EnsemblMetazoa" id="ISCW008301-PA"/>
    </source>
</evidence>
<name>B7PRI9_IXOSC</name>
<dbReference type="EMBL" id="DS772919">
    <property type="protein sequence ID" value="EEC09211.1"/>
    <property type="molecule type" value="Genomic_DNA"/>
</dbReference>
<accession>B7PRI9</accession>
<dbReference type="InParanoid" id="B7PRI9"/>
<gene>
    <name evidence="1" type="ORF">IscW_ISCW008301</name>
</gene>
<dbReference type="EnsemblMetazoa" id="ISCW008301-RA">
    <property type="protein sequence ID" value="ISCW008301-PA"/>
    <property type="gene ID" value="ISCW008301"/>
</dbReference>
<dbReference type="VEuPathDB" id="VectorBase:ISCW008301"/>
<dbReference type="HOGENOM" id="CLU_2608690_0_0_1"/>
<evidence type="ECO:0000313" key="3">
    <source>
        <dbReference type="Proteomes" id="UP000001555"/>
    </source>
</evidence>